<dbReference type="VEuPathDB" id="TriTrypDB:ADEAN_000470300"/>
<feature type="compositionally biased region" description="Basic and acidic residues" evidence="1">
    <location>
        <begin position="16"/>
        <end position="30"/>
    </location>
</feature>
<feature type="region of interest" description="Disordered" evidence="1">
    <location>
        <begin position="1"/>
        <end position="48"/>
    </location>
</feature>
<sequence length="97" mass="10620">MSETGSGDKNNVVEPTHAEEEVRVPMHDDTVVNPNQEETSPGRLLPPPPCNRAAATAACTCLSPPLPRTLVLAWRITAAWLATSQRLIFSRSRFVIQ</sequence>
<evidence type="ECO:0000313" key="2">
    <source>
        <dbReference type="EMBL" id="CAD2217225.1"/>
    </source>
</evidence>
<dbReference type="EMBL" id="LR877152">
    <property type="protein sequence ID" value="CAD2217225.1"/>
    <property type="molecule type" value="Genomic_DNA"/>
</dbReference>
<protein>
    <submittedName>
        <fullName evidence="2">Uncharacterized protein</fullName>
    </submittedName>
</protein>
<proteinExistence type="predicted"/>
<evidence type="ECO:0000313" key="3">
    <source>
        <dbReference type="Proteomes" id="UP000515908"/>
    </source>
</evidence>
<accession>A0A7G2CCQ4</accession>
<name>A0A7G2CCQ4_9TRYP</name>
<dbReference type="AlphaFoldDB" id="A0A7G2CCQ4"/>
<organism evidence="2 3">
    <name type="scientific">Angomonas deanei</name>
    <dbReference type="NCBI Taxonomy" id="59799"/>
    <lineage>
        <taxon>Eukaryota</taxon>
        <taxon>Discoba</taxon>
        <taxon>Euglenozoa</taxon>
        <taxon>Kinetoplastea</taxon>
        <taxon>Metakinetoplastina</taxon>
        <taxon>Trypanosomatida</taxon>
        <taxon>Trypanosomatidae</taxon>
        <taxon>Strigomonadinae</taxon>
        <taxon>Angomonas</taxon>
    </lineage>
</organism>
<reference evidence="2 3" key="1">
    <citation type="submission" date="2020-08" db="EMBL/GenBank/DDBJ databases">
        <authorList>
            <person name="Newling K."/>
            <person name="Davey J."/>
            <person name="Forrester S."/>
        </authorList>
    </citation>
    <scope>NUCLEOTIDE SEQUENCE [LARGE SCALE GENOMIC DNA]</scope>
    <source>
        <strain evidence="3">Crithidia deanei Carvalho (ATCC PRA-265)</strain>
    </source>
</reference>
<evidence type="ECO:0000256" key="1">
    <source>
        <dbReference type="SAM" id="MobiDB-lite"/>
    </source>
</evidence>
<gene>
    <name evidence="2" type="ORF">ADEAN_000470300</name>
</gene>
<keyword evidence="3" id="KW-1185">Reference proteome</keyword>
<dbReference type="Proteomes" id="UP000515908">
    <property type="component" value="Chromosome 08"/>
</dbReference>